<dbReference type="InterPro" id="IPR001387">
    <property type="entry name" value="Cro/C1-type_HTH"/>
</dbReference>
<keyword evidence="4" id="KW-1185">Reference proteome</keyword>
<dbReference type="RefSeq" id="WP_244704571.1">
    <property type="nucleotide sequence ID" value="NZ_BAAADN010000009.1"/>
</dbReference>
<dbReference type="SUPFAM" id="SSF47413">
    <property type="entry name" value="lambda repressor-like DNA-binding domains"/>
    <property type="match status" value="1"/>
</dbReference>
<evidence type="ECO:0000313" key="3">
    <source>
        <dbReference type="EMBL" id="UOO96118.1"/>
    </source>
</evidence>
<dbReference type="GeneID" id="71761235"/>
<proteinExistence type="predicted"/>
<dbReference type="Pfam" id="PF10120">
    <property type="entry name" value="ThiN"/>
    <property type="match status" value="1"/>
</dbReference>
<dbReference type="Proteomes" id="UP000830542">
    <property type="component" value="Chromosome"/>
</dbReference>
<dbReference type="PANTHER" id="PTHR40730:SF5">
    <property type="entry name" value="HTH CRO_C1-TYPE DOMAIN-CONTAINING PROTEIN"/>
    <property type="match status" value="1"/>
</dbReference>
<dbReference type="EMBL" id="CP095005">
    <property type="protein sequence ID" value="UOO96118.1"/>
    <property type="molecule type" value="Genomic_DNA"/>
</dbReference>
<dbReference type="PANTHER" id="PTHR40730">
    <property type="entry name" value="TRANSCRIPTIONAL REGULATOR PROTEIN-LIKE PROTEIN"/>
    <property type="match status" value="1"/>
</dbReference>
<dbReference type="SMART" id="SM00530">
    <property type="entry name" value="HTH_XRE"/>
    <property type="match status" value="1"/>
</dbReference>
<dbReference type="SUPFAM" id="SSF53639">
    <property type="entry name" value="AraD/HMP-PK domain-like"/>
    <property type="match status" value="1"/>
</dbReference>
<dbReference type="InterPro" id="IPR010982">
    <property type="entry name" value="Lambda_DNA-bd_dom_sf"/>
</dbReference>
<dbReference type="GO" id="GO:0003677">
    <property type="term" value="F:DNA binding"/>
    <property type="evidence" value="ECO:0007669"/>
    <property type="project" value="InterPro"/>
</dbReference>
<accession>A0AAV3SBU6</accession>
<protein>
    <submittedName>
        <fullName evidence="3">Helix-turn-helix domain-containing protein</fullName>
    </submittedName>
    <submittedName>
        <fullName evidence="2">Thiamine-phosphate synthase family protein</fullName>
    </submittedName>
</protein>
<sequence>MRFIEEIVVDEFLPTFRSLLAERLRERDLTQSEVADILGISQSAVSKYAHGEVARNERVLDDERVAGLAEDLAEGLANDELTSVGALVESEILIRQLERDDLLSELHAAAMPGLNEYDGFDVHDPDSSLRAAERARSSVRRGIGTLEATSGFAGLIPNVGSNLVECVPDATDIDDVAGVPGRIFDVKGRTTVPGDPEFGVSGHVAGVLLAARDNGNDALAALNLAYDADLVDRLESFDLSTVEFDGERDTDEAIAAVDAADADALYHTGGFGVEANVYLLAPSAADAAARVRDLL</sequence>
<dbReference type="Proteomes" id="UP001500962">
    <property type="component" value="Unassembled WGS sequence"/>
</dbReference>
<dbReference type="Pfam" id="PF01381">
    <property type="entry name" value="HTH_3"/>
    <property type="match status" value="1"/>
</dbReference>
<evidence type="ECO:0000313" key="4">
    <source>
        <dbReference type="Proteomes" id="UP000830542"/>
    </source>
</evidence>
<reference evidence="2" key="1">
    <citation type="journal article" date="2014" name="Int. J. Syst. Evol. Microbiol.">
        <title>Complete genome sequence of Corynebacterium casei LMG S-19264T (=DSM 44701T), isolated from a smear-ripened cheese.</title>
        <authorList>
            <consortium name="US DOE Joint Genome Institute (JGI-PGF)"/>
            <person name="Walter F."/>
            <person name="Albersmeier A."/>
            <person name="Kalinowski J."/>
            <person name="Ruckert C."/>
        </authorList>
    </citation>
    <scope>NUCLEOTIDE SEQUENCE</scope>
    <source>
        <strain evidence="2">JCM 12289</strain>
    </source>
</reference>
<dbReference type="KEGG" id="hdo:MUK72_05265"/>
<reference evidence="2" key="3">
    <citation type="submission" date="2023-12" db="EMBL/GenBank/DDBJ databases">
        <authorList>
            <person name="Sun Q."/>
            <person name="Inoue M."/>
        </authorList>
    </citation>
    <scope>NUCLEOTIDE SEQUENCE</scope>
    <source>
        <strain evidence="2">JCM 12289</strain>
    </source>
</reference>
<dbReference type="CDD" id="cd00093">
    <property type="entry name" value="HTH_XRE"/>
    <property type="match status" value="1"/>
</dbReference>
<evidence type="ECO:0000313" key="2">
    <source>
        <dbReference type="EMBL" id="GAA0453025.1"/>
    </source>
</evidence>
<dbReference type="InterPro" id="IPR019293">
    <property type="entry name" value="ThiN"/>
</dbReference>
<dbReference type="Gene3D" id="1.10.260.40">
    <property type="entry name" value="lambda repressor-like DNA-binding domains"/>
    <property type="match status" value="1"/>
</dbReference>
<reference evidence="3" key="2">
    <citation type="submission" date="2022-04" db="EMBL/GenBank/DDBJ databases">
        <title>Sequencing and genomic assembly of Halococcus dombrowskii.</title>
        <authorList>
            <person name="Lim S.W."/>
            <person name="MacLea K.S."/>
        </authorList>
    </citation>
    <scope>NUCLEOTIDE SEQUENCE</scope>
    <source>
        <strain evidence="3">H4</strain>
    </source>
</reference>
<evidence type="ECO:0000313" key="5">
    <source>
        <dbReference type="Proteomes" id="UP001500962"/>
    </source>
</evidence>
<gene>
    <name evidence="2" type="ORF">GCM10008985_05930</name>
    <name evidence="3" type="ORF">MUK72_05265</name>
</gene>
<dbReference type="Gene3D" id="3.40.225.10">
    <property type="entry name" value="Class II aldolase/adducin N-terminal domain"/>
    <property type="match status" value="1"/>
</dbReference>
<evidence type="ECO:0000259" key="1">
    <source>
        <dbReference type="PROSITE" id="PS50943"/>
    </source>
</evidence>
<organism evidence="2 5">
    <name type="scientific">Halococcus dombrowskii</name>
    <dbReference type="NCBI Taxonomy" id="179637"/>
    <lineage>
        <taxon>Archaea</taxon>
        <taxon>Methanobacteriati</taxon>
        <taxon>Methanobacteriota</taxon>
        <taxon>Stenosarchaea group</taxon>
        <taxon>Halobacteria</taxon>
        <taxon>Halobacteriales</taxon>
        <taxon>Halococcaceae</taxon>
        <taxon>Halococcus</taxon>
    </lineage>
</organism>
<feature type="domain" description="HTH cro/C1-type" evidence="1">
    <location>
        <begin position="20"/>
        <end position="48"/>
    </location>
</feature>
<dbReference type="InterPro" id="IPR036409">
    <property type="entry name" value="Aldolase_II/adducin_N_sf"/>
</dbReference>
<name>A0AAV3SBU6_HALDO</name>
<dbReference type="PROSITE" id="PS50943">
    <property type="entry name" value="HTH_CROC1"/>
    <property type="match status" value="1"/>
</dbReference>
<dbReference type="AlphaFoldDB" id="A0AAV3SBU6"/>
<dbReference type="EMBL" id="BAAADN010000009">
    <property type="protein sequence ID" value="GAA0453025.1"/>
    <property type="molecule type" value="Genomic_DNA"/>
</dbReference>